<dbReference type="SUPFAM" id="SSF52833">
    <property type="entry name" value="Thioredoxin-like"/>
    <property type="match status" value="1"/>
</dbReference>
<dbReference type="EMBL" id="JALBUU010000004">
    <property type="protein sequence ID" value="MCI0753739.1"/>
    <property type="molecule type" value="Genomic_DNA"/>
</dbReference>
<feature type="signal peptide" evidence="4">
    <location>
        <begin position="1"/>
        <end position="31"/>
    </location>
</feature>
<proteinExistence type="inferred from homology"/>
<evidence type="ECO:0000259" key="5">
    <source>
        <dbReference type="PROSITE" id="PS51352"/>
    </source>
</evidence>
<evidence type="ECO:0000256" key="2">
    <source>
        <dbReference type="ARBA" id="ARBA00005791"/>
    </source>
</evidence>
<dbReference type="Proteomes" id="UP001201985">
    <property type="component" value="Unassembled WGS sequence"/>
</dbReference>
<organism evidence="6 7">
    <name type="scientific">Teichococcus vastitatis</name>
    <dbReference type="NCBI Taxonomy" id="2307076"/>
    <lineage>
        <taxon>Bacteria</taxon>
        <taxon>Pseudomonadati</taxon>
        <taxon>Pseudomonadota</taxon>
        <taxon>Alphaproteobacteria</taxon>
        <taxon>Acetobacterales</taxon>
        <taxon>Roseomonadaceae</taxon>
        <taxon>Roseomonas</taxon>
    </lineage>
</organism>
<name>A0ABS9W363_9PROT</name>
<dbReference type="RefSeq" id="WP_120008057.1">
    <property type="nucleotide sequence ID" value="NZ_JALBUU010000004.1"/>
</dbReference>
<comment type="similarity">
    <text evidence="2">Belongs to the thioredoxin family. DsbA subfamily.</text>
</comment>
<evidence type="ECO:0000256" key="4">
    <source>
        <dbReference type="SAM" id="SignalP"/>
    </source>
</evidence>
<reference evidence="6 7" key="1">
    <citation type="submission" date="2022-03" db="EMBL/GenBank/DDBJ databases">
        <title>Complete genome analysis of Roseomonas KG 17.1 : a prolific producer of plant growth promoters.</title>
        <authorList>
            <person name="Saadouli I."/>
            <person name="Najjari A."/>
            <person name="Mosbah A."/>
            <person name="Ouzari H.I."/>
        </authorList>
    </citation>
    <scope>NUCLEOTIDE SEQUENCE [LARGE SCALE GENOMIC DNA]</scope>
    <source>
        <strain evidence="6 7">KG17-1</strain>
    </source>
</reference>
<accession>A0ABS9W363</accession>
<feature type="chain" id="PRO_5046978416" evidence="4">
    <location>
        <begin position="32"/>
        <end position="215"/>
    </location>
</feature>
<protein>
    <submittedName>
        <fullName evidence="6">DsbA family protein</fullName>
    </submittedName>
</protein>
<feature type="region of interest" description="Disordered" evidence="3">
    <location>
        <begin position="35"/>
        <end position="54"/>
    </location>
</feature>
<evidence type="ECO:0000313" key="7">
    <source>
        <dbReference type="Proteomes" id="UP001201985"/>
    </source>
</evidence>
<evidence type="ECO:0000256" key="1">
    <source>
        <dbReference type="ARBA" id="ARBA00003565"/>
    </source>
</evidence>
<keyword evidence="4" id="KW-0732">Signal</keyword>
<dbReference type="Pfam" id="PF13462">
    <property type="entry name" value="Thioredoxin_4"/>
    <property type="match status" value="1"/>
</dbReference>
<feature type="domain" description="Thioredoxin" evidence="5">
    <location>
        <begin position="18"/>
        <end position="158"/>
    </location>
</feature>
<keyword evidence="7" id="KW-1185">Reference proteome</keyword>
<dbReference type="PROSITE" id="PS51352">
    <property type="entry name" value="THIOREDOXIN_2"/>
    <property type="match status" value="1"/>
</dbReference>
<comment type="caution">
    <text evidence="6">The sequence shown here is derived from an EMBL/GenBank/DDBJ whole genome shotgun (WGS) entry which is preliminary data.</text>
</comment>
<comment type="function">
    <text evidence="1">May be required for disulfide bond formation in some proteins.</text>
</comment>
<evidence type="ECO:0000313" key="6">
    <source>
        <dbReference type="EMBL" id="MCI0753739.1"/>
    </source>
</evidence>
<dbReference type="InterPro" id="IPR013766">
    <property type="entry name" value="Thioredoxin_domain"/>
</dbReference>
<dbReference type="Gene3D" id="3.40.30.10">
    <property type="entry name" value="Glutaredoxin"/>
    <property type="match status" value="1"/>
</dbReference>
<dbReference type="InterPro" id="IPR036249">
    <property type="entry name" value="Thioredoxin-like_sf"/>
</dbReference>
<sequence length="215" mass="24099">MTPPHPILNRRLPTRRTLLAAAALAPWAAPAATRAQGSAPLPDAPPLPERSAGSEDAPMVVTEYFSLTCNHCAHFHLETWPRVREAFVDTGRIRLVWRDFPLDELALEAAQIARALPGDAYEPFIRALFASQERWAFDRDADKFDELAKLAALAGMQRWQVEAALENDDLRRAVLRSRLEGERERGVTRTPTFFFDDRRAAGALSFERFASFVSG</sequence>
<dbReference type="InterPro" id="IPR012336">
    <property type="entry name" value="Thioredoxin-like_fold"/>
</dbReference>
<evidence type="ECO:0000256" key="3">
    <source>
        <dbReference type="SAM" id="MobiDB-lite"/>
    </source>
</evidence>
<dbReference type="PANTHER" id="PTHR13887">
    <property type="entry name" value="GLUTATHIONE S-TRANSFERASE KAPPA"/>
    <property type="match status" value="1"/>
</dbReference>
<gene>
    <name evidence="6" type="ORF">MON41_08195</name>
</gene>
<dbReference type="PANTHER" id="PTHR13887:SF56">
    <property type="entry name" value="THIOREDOXIN-LIKE REDUCTASE RV2466C"/>
    <property type="match status" value="1"/>
</dbReference>